<dbReference type="NCBIfam" id="NF006757">
    <property type="entry name" value="PRK09277.1"/>
    <property type="match status" value="1"/>
</dbReference>
<keyword evidence="6" id="KW-0004">4Fe-4S</keyword>
<dbReference type="Gene3D" id="3.30.499.10">
    <property type="entry name" value="Aconitase, domain 3"/>
    <property type="match status" value="2"/>
</dbReference>
<feature type="domain" description="Aconitase A/isopropylmalate dehydratase small subunit swivel" evidence="14">
    <location>
        <begin position="644"/>
        <end position="768"/>
    </location>
</feature>
<accession>A0ABW3C691</accession>
<evidence type="ECO:0000256" key="7">
    <source>
        <dbReference type="ARBA" id="ARBA00022723"/>
    </source>
</evidence>
<dbReference type="SUPFAM" id="SSF52016">
    <property type="entry name" value="LeuD/IlvD-like"/>
    <property type="match status" value="1"/>
</dbReference>
<dbReference type="NCBIfam" id="NF009520">
    <property type="entry name" value="PRK12881.1"/>
    <property type="match status" value="1"/>
</dbReference>
<dbReference type="PANTHER" id="PTHR11670">
    <property type="entry name" value="ACONITASE/IRON-RESPONSIVE ELEMENT FAMILY MEMBER"/>
    <property type="match status" value="1"/>
</dbReference>
<dbReference type="EC" id="4.2.1.3" evidence="4"/>
<dbReference type="InterPro" id="IPR001030">
    <property type="entry name" value="Acoase/IPM_deHydtase_lsu_aba"/>
</dbReference>
<evidence type="ECO:0000313" key="16">
    <source>
        <dbReference type="Proteomes" id="UP001597124"/>
    </source>
</evidence>
<dbReference type="Gene3D" id="6.10.190.10">
    <property type="match status" value="1"/>
</dbReference>
<comment type="cofactor">
    <cofactor evidence="1">
        <name>[4Fe-4S] cluster</name>
        <dbReference type="ChEBI" id="CHEBI:49883"/>
    </cofactor>
</comment>
<dbReference type="PROSITE" id="PS01244">
    <property type="entry name" value="ACONITASE_2"/>
    <property type="match status" value="1"/>
</dbReference>
<keyword evidence="15" id="KW-0456">Lyase</keyword>
<dbReference type="Pfam" id="PF00330">
    <property type="entry name" value="Aconitase"/>
    <property type="match status" value="1"/>
</dbReference>
<evidence type="ECO:0000259" key="13">
    <source>
        <dbReference type="Pfam" id="PF00330"/>
    </source>
</evidence>
<evidence type="ECO:0000256" key="5">
    <source>
        <dbReference type="ARBA" id="ARBA00019378"/>
    </source>
</evidence>
<dbReference type="Pfam" id="PF00694">
    <property type="entry name" value="Aconitase_C"/>
    <property type="match status" value="1"/>
</dbReference>
<keyword evidence="7" id="KW-0479">Metal-binding</keyword>
<comment type="catalytic activity">
    <reaction evidence="10">
        <text>citrate = D-threo-isocitrate</text>
        <dbReference type="Rhea" id="RHEA:10336"/>
        <dbReference type="ChEBI" id="CHEBI:15562"/>
        <dbReference type="ChEBI" id="CHEBI:16947"/>
        <dbReference type="EC" id="4.2.1.3"/>
    </reaction>
</comment>
<dbReference type="InterPro" id="IPR036008">
    <property type="entry name" value="Aconitase_4Fe-4S_dom"/>
</dbReference>
<feature type="domain" description="Aconitase/3-isopropylmalate dehydratase large subunit alpha/beta/alpha" evidence="13">
    <location>
        <begin position="58"/>
        <end position="515"/>
    </location>
</feature>
<evidence type="ECO:0000259" key="14">
    <source>
        <dbReference type="Pfam" id="PF00694"/>
    </source>
</evidence>
<keyword evidence="8" id="KW-0408">Iron</keyword>
<dbReference type="EMBL" id="JBHTIK010000007">
    <property type="protein sequence ID" value="MFD0849094.1"/>
    <property type="molecule type" value="Genomic_DNA"/>
</dbReference>
<gene>
    <name evidence="15" type="primary">acnA</name>
    <name evidence="15" type="ORF">ACFQ00_12220</name>
</gene>
<evidence type="ECO:0000256" key="4">
    <source>
        <dbReference type="ARBA" id="ARBA00012926"/>
    </source>
</evidence>
<evidence type="ECO:0000256" key="11">
    <source>
        <dbReference type="ARBA" id="ARBA00031081"/>
    </source>
</evidence>
<comment type="pathway">
    <text evidence="2">Carbohydrate metabolism; tricarboxylic acid cycle; isocitrate from oxaloacetate: step 2/2.</text>
</comment>
<dbReference type="Gene3D" id="3.20.19.10">
    <property type="entry name" value="Aconitase, domain 4"/>
    <property type="match status" value="1"/>
</dbReference>
<keyword evidence="16" id="KW-1185">Reference proteome</keyword>
<dbReference type="RefSeq" id="WP_381491108.1">
    <property type="nucleotide sequence ID" value="NZ_JBHTIK010000007.1"/>
</dbReference>
<dbReference type="PROSITE" id="PS00450">
    <property type="entry name" value="ACONITASE_1"/>
    <property type="match status" value="1"/>
</dbReference>
<keyword evidence="9" id="KW-0411">Iron-sulfur</keyword>
<evidence type="ECO:0000256" key="8">
    <source>
        <dbReference type="ARBA" id="ARBA00023004"/>
    </source>
</evidence>
<dbReference type="InterPro" id="IPR006249">
    <property type="entry name" value="Aconitase/IRP2"/>
</dbReference>
<evidence type="ECO:0000256" key="3">
    <source>
        <dbReference type="ARBA" id="ARBA00007185"/>
    </source>
</evidence>
<name>A0ABW3C691_SPHXN</name>
<dbReference type="InterPro" id="IPR015928">
    <property type="entry name" value="Aconitase/3IPM_dehydase_swvl"/>
</dbReference>
<dbReference type="InterPro" id="IPR000573">
    <property type="entry name" value="AconitaseA/IPMdHydase_ssu_swvl"/>
</dbReference>
<dbReference type="SUPFAM" id="SSF53732">
    <property type="entry name" value="Aconitase iron-sulfur domain"/>
    <property type="match status" value="1"/>
</dbReference>
<comment type="caution">
    <text evidence="15">The sequence shown here is derived from an EMBL/GenBank/DDBJ whole genome shotgun (WGS) entry which is preliminary data.</text>
</comment>
<dbReference type="PRINTS" id="PR00415">
    <property type="entry name" value="ACONITASE"/>
</dbReference>
<protein>
    <recommendedName>
        <fullName evidence="5">Aconitate hydratase A</fullName>
        <ecNumber evidence="4">4.2.1.3</ecNumber>
    </recommendedName>
    <alternativeName>
        <fullName evidence="12">Iron-responsive protein-like</fullName>
    </alternativeName>
    <alternativeName>
        <fullName evidence="11">RNA-binding protein</fullName>
    </alternativeName>
</protein>
<comment type="similarity">
    <text evidence="3">Belongs to the aconitase/IPM isomerase family.</text>
</comment>
<reference evidence="16" key="1">
    <citation type="journal article" date="2019" name="Int. J. Syst. Evol. Microbiol.">
        <title>The Global Catalogue of Microorganisms (GCM) 10K type strain sequencing project: providing services to taxonomists for standard genome sequencing and annotation.</title>
        <authorList>
            <consortium name="The Broad Institute Genomics Platform"/>
            <consortium name="The Broad Institute Genome Sequencing Center for Infectious Disease"/>
            <person name="Wu L."/>
            <person name="Ma J."/>
        </authorList>
    </citation>
    <scope>NUCLEOTIDE SEQUENCE [LARGE SCALE GENOMIC DNA]</scope>
    <source>
        <strain evidence="16">CCUG 52537</strain>
    </source>
</reference>
<evidence type="ECO:0000256" key="2">
    <source>
        <dbReference type="ARBA" id="ARBA00004717"/>
    </source>
</evidence>
<proteinExistence type="inferred from homology"/>
<evidence type="ECO:0000313" key="15">
    <source>
        <dbReference type="EMBL" id="MFD0849094.1"/>
    </source>
</evidence>
<evidence type="ECO:0000256" key="9">
    <source>
        <dbReference type="ARBA" id="ARBA00023014"/>
    </source>
</evidence>
<dbReference type="InterPro" id="IPR018136">
    <property type="entry name" value="Aconitase_4Fe-4S_BS"/>
</dbReference>
<sequence>MNSRAGPPMMVDLPSALGARLQRMPWVHRILAENLLRRRAVDADADHAAVEWLERGDRTIELPFVPTRLLMHDTTCGPALVDLAAMRSVIAAEGGDPRRIVPGLRVDVSTDHSIAVDSYGTRGALAANLAAEMARNAERFGLMKWADSAFPSLHVHPPGTGIMHTINLERLATVVSRETWQGREWLFPDTLIGTDSHTPMINGIGVLGWGVGGLEAESVMLGMPVTLRVPEVVGMRLTGRFRPGVTATDLALTVTEMLRGVRLDGRFVEFFGPGVSTLSAGTRAVVANMAPEFGGATGYFPPDDAVIAYLRATGRAEDDVRQAEAYLRRQQLWFDPDAAPDYDLTLDLDLDAVVPSLAGPHRPQDRIARAATVASAERRPVAIAAITSCTNTSDTRLLVTAGLVARVAASRGLSVPSWVKTSLAPGSPTAAALLERAGLRAPLEALGFAIVAYGCTTCIGNSGPLSPAMDALMAEGAKPVAVLSGNRNFPGRVHQAVSDSYLAPPPLVVAYALAGDFNIGIEADPLGTASDGSPVFLRDLWPSEGEIDAALAAAANPADFDAAYAAAEASATWMALPASKGPLYPWNEASTYLRPPPFVARDAQSRLGHYTASPLLVLGDDITTDHISPAGAIPVRGEAGRWLVERGERADDLNVFSARRGNWEVMLRGLFTNPSVRNLLGPDIPAGSTIHAPSGEVLPLWQAAARYAAAGEAVVVVAGDRYGMGSSRDWAAKGQYLLGVRAVLAVGFERIHRSNLCNMGILPLELPADVCPASLSLGTGDRIEIDMPEDALAPSAPCSVRVLYADGRIRAFTARAAVETGAEVRVLKAGGLLPLMLRASLTAS</sequence>
<evidence type="ECO:0000256" key="6">
    <source>
        <dbReference type="ARBA" id="ARBA00022485"/>
    </source>
</evidence>
<evidence type="ECO:0000256" key="12">
    <source>
        <dbReference type="ARBA" id="ARBA00031977"/>
    </source>
</evidence>
<evidence type="ECO:0000256" key="1">
    <source>
        <dbReference type="ARBA" id="ARBA00001966"/>
    </source>
</evidence>
<dbReference type="Proteomes" id="UP001597124">
    <property type="component" value="Unassembled WGS sequence"/>
</dbReference>
<evidence type="ECO:0000256" key="10">
    <source>
        <dbReference type="ARBA" id="ARBA00023501"/>
    </source>
</evidence>
<dbReference type="InterPro" id="IPR015931">
    <property type="entry name" value="Acnase/IPM_dHydase_lsu_aba_1/3"/>
</dbReference>
<organism evidence="15 16">
    <name type="scientific">Sphingosinicella xenopeptidilytica</name>
    <dbReference type="NCBI Taxonomy" id="364098"/>
    <lineage>
        <taxon>Bacteria</taxon>
        <taxon>Pseudomonadati</taxon>
        <taxon>Pseudomonadota</taxon>
        <taxon>Alphaproteobacteria</taxon>
        <taxon>Sphingomonadales</taxon>
        <taxon>Sphingosinicellaceae</taxon>
        <taxon>Sphingosinicella</taxon>
    </lineage>
</organism>
<dbReference type="GO" id="GO:0003994">
    <property type="term" value="F:aconitate hydratase activity"/>
    <property type="evidence" value="ECO:0007669"/>
    <property type="project" value="UniProtKB-EC"/>
</dbReference>